<organism evidence="1 2">
    <name type="scientific">Prauserella isguenensis</name>
    <dbReference type="NCBI Taxonomy" id="1470180"/>
    <lineage>
        <taxon>Bacteria</taxon>
        <taxon>Bacillati</taxon>
        <taxon>Actinomycetota</taxon>
        <taxon>Actinomycetes</taxon>
        <taxon>Pseudonocardiales</taxon>
        <taxon>Pseudonocardiaceae</taxon>
        <taxon>Prauserella</taxon>
    </lineage>
</organism>
<protein>
    <submittedName>
        <fullName evidence="1">Uncharacterized protein</fullName>
    </submittedName>
</protein>
<gene>
    <name evidence="1" type="ORF">FHS23_000361</name>
</gene>
<dbReference type="RefSeq" id="WP_246381266.1">
    <property type="nucleotide sequence ID" value="NZ_JACHWU010000001.1"/>
</dbReference>
<evidence type="ECO:0000313" key="2">
    <source>
        <dbReference type="Proteomes" id="UP000550714"/>
    </source>
</evidence>
<evidence type="ECO:0000313" key="1">
    <source>
        <dbReference type="EMBL" id="MBB3049366.1"/>
    </source>
</evidence>
<sequence>MTVPDTVRALDTPASRELAGLAELLGDVQTVLECCERLAGGSTPPDELTAEALWTTAVLAYARCFEGEPRLAASDVAETSLQGEVTEWHELLLRLRDHYVSARREQCGVGAAQDETGRAGGVAVTSAPRPAPDDVTVRQTGALAYELGKLVDARMNEQQELLRAAVGDMPAAELSRLPTIDLAG</sequence>
<dbReference type="AlphaFoldDB" id="A0A839RVD6"/>
<keyword evidence="2" id="KW-1185">Reference proteome</keyword>
<name>A0A839RVD6_9PSEU</name>
<dbReference type="Proteomes" id="UP000550714">
    <property type="component" value="Unassembled WGS sequence"/>
</dbReference>
<accession>A0A839RVD6</accession>
<proteinExistence type="predicted"/>
<comment type="caution">
    <text evidence="1">The sequence shown here is derived from an EMBL/GenBank/DDBJ whole genome shotgun (WGS) entry which is preliminary data.</text>
</comment>
<dbReference type="EMBL" id="JACHWU010000001">
    <property type="protein sequence ID" value="MBB3049366.1"/>
    <property type="molecule type" value="Genomic_DNA"/>
</dbReference>
<reference evidence="1 2" key="1">
    <citation type="submission" date="2020-08" db="EMBL/GenBank/DDBJ databases">
        <title>Genomic Encyclopedia of Type Strains, Phase III (KMG-III): the genomes of soil and plant-associated and newly described type strains.</title>
        <authorList>
            <person name="Whitman W."/>
        </authorList>
    </citation>
    <scope>NUCLEOTIDE SEQUENCE [LARGE SCALE GENOMIC DNA]</scope>
    <source>
        <strain evidence="1 2">CECT 8577</strain>
    </source>
</reference>